<gene>
    <name evidence="1" type="ORF">FCI23_46435</name>
</gene>
<dbReference type="OrthoDB" id="8116259at2"/>
<dbReference type="RefSeq" id="WP_136730060.1">
    <property type="nucleotide sequence ID" value="NZ_SUMC01000112.1"/>
</dbReference>
<dbReference type="EMBL" id="SUMC01000112">
    <property type="protein sequence ID" value="TJZ99270.1"/>
    <property type="molecule type" value="Genomic_DNA"/>
</dbReference>
<evidence type="ECO:0000313" key="2">
    <source>
        <dbReference type="Proteomes" id="UP000305778"/>
    </source>
</evidence>
<dbReference type="AlphaFoldDB" id="A0A4U0RWT0"/>
<keyword evidence="2" id="KW-1185">Reference proteome</keyword>
<protein>
    <recommendedName>
        <fullName evidence="3">NadR/Ttd14 AAA domain-containing protein</fullName>
    </recommendedName>
</protein>
<accession>A0A4U0RWT0</accession>
<evidence type="ECO:0008006" key="3">
    <source>
        <dbReference type="Google" id="ProtNLM"/>
    </source>
</evidence>
<dbReference type="Proteomes" id="UP000305778">
    <property type="component" value="Unassembled WGS sequence"/>
</dbReference>
<sequence>MRHALDLQAALDAEVVPVDRSVIDPVAYWLAALQHRGESPKAGSLEHLMQVAQIHSRGYSLILATVLDPAVPLGEHRDRDLGYRALVADKVAELLRQFDVPVLQVANSDDSREAAIQAALAAVAQMSAA</sequence>
<comment type="caution">
    <text evidence="1">The sequence shown here is derived from an EMBL/GenBank/DDBJ whole genome shotgun (WGS) entry which is preliminary data.</text>
</comment>
<proteinExistence type="predicted"/>
<name>A0A4U0RWT0_9ACTN</name>
<evidence type="ECO:0000313" key="1">
    <source>
        <dbReference type="EMBL" id="TJZ99270.1"/>
    </source>
</evidence>
<organism evidence="1 2">
    <name type="scientific">Actinacidiphila oryziradicis</name>
    <dbReference type="NCBI Taxonomy" id="2571141"/>
    <lineage>
        <taxon>Bacteria</taxon>
        <taxon>Bacillati</taxon>
        <taxon>Actinomycetota</taxon>
        <taxon>Actinomycetes</taxon>
        <taxon>Kitasatosporales</taxon>
        <taxon>Streptomycetaceae</taxon>
        <taxon>Actinacidiphila</taxon>
    </lineage>
</organism>
<reference evidence="1 2" key="1">
    <citation type="submission" date="2019-04" db="EMBL/GenBank/DDBJ databases">
        <title>Streptomyces oryziradicis sp. nov., a novel actinomycete isolated from rhizosphere soil of rice (Oryza sativa L.).</title>
        <authorList>
            <person name="Li C."/>
        </authorList>
    </citation>
    <scope>NUCLEOTIDE SEQUENCE [LARGE SCALE GENOMIC DNA]</scope>
    <source>
        <strain evidence="1 2">NEAU-C40</strain>
    </source>
</reference>